<reference evidence="8" key="1">
    <citation type="submission" date="2025-08" db="UniProtKB">
        <authorList>
            <consortium name="RefSeq"/>
        </authorList>
    </citation>
    <scope>IDENTIFICATION</scope>
    <source>
        <strain evidence="8">OHB3-1</strain>
    </source>
</reference>
<evidence type="ECO:0000256" key="2">
    <source>
        <dbReference type="ARBA" id="ARBA00022723"/>
    </source>
</evidence>
<dbReference type="KEGG" id="mcha:111014978"/>
<name>A0A6J1CUT2_MOMCH</name>
<dbReference type="PANTHER" id="PTHR47991">
    <property type="entry name" value="OXOGLUTARATE/IRON-DEPENDENT DIOXYGENASE"/>
    <property type="match status" value="1"/>
</dbReference>
<gene>
    <name evidence="8" type="primary">LOC111014978</name>
</gene>
<organism evidence="7 8">
    <name type="scientific">Momordica charantia</name>
    <name type="common">Bitter gourd</name>
    <name type="synonym">Balsam pear</name>
    <dbReference type="NCBI Taxonomy" id="3673"/>
    <lineage>
        <taxon>Eukaryota</taxon>
        <taxon>Viridiplantae</taxon>
        <taxon>Streptophyta</taxon>
        <taxon>Embryophyta</taxon>
        <taxon>Tracheophyta</taxon>
        <taxon>Spermatophyta</taxon>
        <taxon>Magnoliopsida</taxon>
        <taxon>eudicotyledons</taxon>
        <taxon>Gunneridae</taxon>
        <taxon>Pentapetalae</taxon>
        <taxon>rosids</taxon>
        <taxon>fabids</taxon>
        <taxon>Cucurbitales</taxon>
        <taxon>Cucurbitaceae</taxon>
        <taxon>Momordiceae</taxon>
        <taxon>Momordica</taxon>
    </lineage>
</organism>
<dbReference type="GO" id="GO:0031418">
    <property type="term" value="F:L-ascorbic acid binding"/>
    <property type="evidence" value="ECO:0007669"/>
    <property type="project" value="UniProtKB-KW"/>
</dbReference>
<dbReference type="Gene3D" id="2.60.120.330">
    <property type="entry name" value="B-lactam Antibiotic, Isopenicillin N Synthase, Chain"/>
    <property type="match status" value="1"/>
</dbReference>
<dbReference type="RefSeq" id="XP_022145555.1">
    <property type="nucleotide sequence ID" value="XM_022289863.1"/>
</dbReference>
<evidence type="ECO:0000256" key="3">
    <source>
        <dbReference type="ARBA" id="ARBA00022896"/>
    </source>
</evidence>
<dbReference type="InterPro" id="IPR026992">
    <property type="entry name" value="DIOX_N"/>
</dbReference>
<dbReference type="OrthoDB" id="288590at2759"/>
<protein>
    <submittedName>
        <fullName evidence="8">Probable 2-oxoglutarate-dependent dioxygenase At5g05600</fullName>
    </submittedName>
</protein>
<dbReference type="InterPro" id="IPR027443">
    <property type="entry name" value="IPNS-like_sf"/>
</dbReference>
<dbReference type="PRINTS" id="PR00682">
    <property type="entry name" value="IPNSYNTHASE"/>
</dbReference>
<keyword evidence="5" id="KW-0560">Oxidoreductase</keyword>
<accession>A0A6J1CUT2</accession>
<evidence type="ECO:0000256" key="1">
    <source>
        <dbReference type="ARBA" id="ARBA00008056"/>
    </source>
</evidence>
<feature type="domain" description="Fe2OG dioxygenase" evidence="6">
    <location>
        <begin position="206"/>
        <end position="307"/>
    </location>
</feature>
<dbReference type="Proteomes" id="UP000504603">
    <property type="component" value="Unplaced"/>
</dbReference>
<keyword evidence="7" id="KW-1185">Reference proteome</keyword>
<dbReference type="GO" id="GO:0051213">
    <property type="term" value="F:dioxygenase activity"/>
    <property type="evidence" value="ECO:0007669"/>
    <property type="project" value="UniProtKB-KW"/>
</dbReference>
<evidence type="ECO:0000313" key="8">
    <source>
        <dbReference type="RefSeq" id="XP_022145555.1"/>
    </source>
</evidence>
<dbReference type="GO" id="GO:0046872">
    <property type="term" value="F:metal ion binding"/>
    <property type="evidence" value="ECO:0007669"/>
    <property type="project" value="UniProtKB-KW"/>
</dbReference>
<evidence type="ECO:0000259" key="6">
    <source>
        <dbReference type="PROSITE" id="PS51471"/>
    </source>
</evidence>
<dbReference type="SUPFAM" id="SSF51197">
    <property type="entry name" value="Clavaminate synthase-like"/>
    <property type="match status" value="1"/>
</dbReference>
<keyword evidence="8" id="KW-0223">Dioxygenase</keyword>
<keyword evidence="4 5" id="KW-0408">Iron</keyword>
<dbReference type="InterPro" id="IPR044861">
    <property type="entry name" value="IPNS-like_FE2OG_OXY"/>
</dbReference>
<dbReference type="PROSITE" id="PS51471">
    <property type="entry name" value="FE2OG_OXY"/>
    <property type="match status" value="1"/>
</dbReference>
<dbReference type="Pfam" id="PF14226">
    <property type="entry name" value="DIOX_N"/>
    <property type="match status" value="1"/>
</dbReference>
<comment type="similarity">
    <text evidence="1 5">Belongs to the iron/ascorbate-dependent oxidoreductase family.</text>
</comment>
<dbReference type="Pfam" id="PF03171">
    <property type="entry name" value="2OG-FeII_Oxy"/>
    <property type="match status" value="1"/>
</dbReference>
<keyword evidence="2 5" id="KW-0479">Metal-binding</keyword>
<dbReference type="GeneID" id="111014978"/>
<evidence type="ECO:0000313" key="7">
    <source>
        <dbReference type="Proteomes" id="UP000504603"/>
    </source>
</evidence>
<dbReference type="AlphaFoldDB" id="A0A6J1CUT2"/>
<dbReference type="InterPro" id="IPR050295">
    <property type="entry name" value="Plant_2OG-oxidoreductases"/>
</dbReference>
<sequence length="356" mass="39738">MSNCLQSWPEPVVCVQSLAESGIRKIPGRYVKPPSERPASGAEVAENIPVVDLEKLCSSESAVRAAAAREMAAACREWGFFHIINHGIGEEMMESVKGMWREFFDQPLDLKKKYANSPTTYEGYGSRLGIQKGAILDWSDYFFLNFKPSSIRNPAKWPSHPTFSKKLIEEYGDEVVKLGGKVLKELSLSLGLEEDYLMKAFGGENGIGACMRVNMYPKCPQPDLTLGLSPHSDPGGITILLPDHDVPGLQVLHGRHWVTVHPIPNALIVNIGDQIEVLSNAIYKSVKHRVMANSNKDRVSLAFFYNPKSDMVIEPAKKLVSEGKPARFPPMTFDEYRLHIRKRGPSWNLEQSLEST</sequence>
<evidence type="ECO:0000256" key="5">
    <source>
        <dbReference type="RuleBase" id="RU003682"/>
    </source>
</evidence>
<proteinExistence type="inferred from homology"/>
<keyword evidence="3" id="KW-0847">Vitamin C</keyword>
<dbReference type="InterPro" id="IPR005123">
    <property type="entry name" value="Oxoglu/Fe-dep_dioxygenase_dom"/>
</dbReference>
<dbReference type="FunFam" id="2.60.120.330:FF:000079">
    <property type="entry name" value="Protein SRG1"/>
    <property type="match status" value="1"/>
</dbReference>
<evidence type="ECO:0000256" key="4">
    <source>
        <dbReference type="ARBA" id="ARBA00023004"/>
    </source>
</evidence>